<gene>
    <name evidence="3" type="ORF">SAMN04488071_0857</name>
</gene>
<dbReference type="PANTHER" id="PTHR13847:SF281">
    <property type="entry name" value="FAD DEPENDENT OXIDOREDUCTASE DOMAIN-CONTAINING PROTEIN"/>
    <property type="match status" value="1"/>
</dbReference>
<proteinExistence type="predicted"/>
<dbReference type="Gene3D" id="3.50.50.60">
    <property type="entry name" value="FAD/NAD(P)-binding domain"/>
    <property type="match status" value="1"/>
</dbReference>
<evidence type="ECO:0000259" key="2">
    <source>
        <dbReference type="Pfam" id="PF01266"/>
    </source>
</evidence>
<dbReference type="AlphaFoldDB" id="A0A1G6VUP5"/>
<dbReference type="RefSeq" id="WP_068305671.1">
    <property type="nucleotide sequence ID" value="NZ_FNAK01000002.1"/>
</dbReference>
<dbReference type="PANTHER" id="PTHR13847">
    <property type="entry name" value="SARCOSINE DEHYDROGENASE-RELATED"/>
    <property type="match status" value="1"/>
</dbReference>
<dbReference type="Proteomes" id="UP000183685">
    <property type="component" value="Unassembled WGS sequence"/>
</dbReference>
<organism evidence="3 4">
    <name type="scientific">Kordiimonas lacus</name>
    <dbReference type="NCBI Taxonomy" id="637679"/>
    <lineage>
        <taxon>Bacteria</taxon>
        <taxon>Pseudomonadati</taxon>
        <taxon>Pseudomonadota</taxon>
        <taxon>Alphaproteobacteria</taxon>
        <taxon>Kordiimonadales</taxon>
        <taxon>Kordiimonadaceae</taxon>
        <taxon>Kordiimonas</taxon>
    </lineage>
</organism>
<keyword evidence="4" id="KW-1185">Reference proteome</keyword>
<dbReference type="SUPFAM" id="SSF51905">
    <property type="entry name" value="FAD/NAD(P)-binding domain"/>
    <property type="match status" value="1"/>
</dbReference>
<dbReference type="InterPro" id="IPR036188">
    <property type="entry name" value="FAD/NAD-bd_sf"/>
</dbReference>
<dbReference type="GO" id="GO:0005737">
    <property type="term" value="C:cytoplasm"/>
    <property type="evidence" value="ECO:0007669"/>
    <property type="project" value="TreeGrafter"/>
</dbReference>
<dbReference type="GO" id="GO:0016491">
    <property type="term" value="F:oxidoreductase activity"/>
    <property type="evidence" value="ECO:0007669"/>
    <property type="project" value="UniProtKB-KW"/>
</dbReference>
<feature type="domain" description="FAD dependent oxidoreductase" evidence="2">
    <location>
        <begin position="38"/>
        <end position="392"/>
    </location>
</feature>
<dbReference type="Gene3D" id="3.30.9.10">
    <property type="entry name" value="D-Amino Acid Oxidase, subunit A, domain 2"/>
    <property type="match status" value="1"/>
</dbReference>
<evidence type="ECO:0000256" key="1">
    <source>
        <dbReference type="ARBA" id="ARBA00023002"/>
    </source>
</evidence>
<name>A0A1G6VUP5_9PROT</name>
<dbReference type="STRING" id="637679.GCA_001550055_02572"/>
<evidence type="ECO:0000313" key="3">
    <source>
        <dbReference type="EMBL" id="SDD57143.1"/>
    </source>
</evidence>
<dbReference type="EMBL" id="FNAK01000002">
    <property type="protein sequence ID" value="SDD57143.1"/>
    <property type="molecule type" value="Genomic_DNA"/>
</dbReference>
<sequence length="437" mass="48091">MRIRDSIHSDQLPPSYYTATCNDLKPFSRLEGNMKVNVCVVGGGFTGVAAALHLAERGYEVALVEQNHIGWGASGRNGGQVIGGYGPELSNLSKIEKVFGKDNARAAWNMGVECVDIIKGWVEKYDIDCDLKWGYFDAAMKERDMDELKEAMDTLVSFGYEPEQKVIERDQVKDIVGSDRYIGGVTNMGWGHCHTLNLVRGEARAAENLGVKVFENARVSKMDYQGDQVLIDMDTCRITADIVVLGGNAYLGRLVPKLASRVLPAGSYIVATEPLTDEQVASVLPSDYAVCDQRWALDYFRLSADKRLLFGGLATYSGRHPRDIEAAVKPNMLKVFPQLEGVKVDYSWGGYMGIGLNRIPQVGRIKPNVYFAQAYSGHGVAATHMSAKLIAEAIAGQFERFDIMAKIKHPPFPGGQLFAQPLQAIGMAYYRMKDALG</sequence>
<dbReference type="InterPro" id="IPR006076">
    <property type="entry name" value="FAD-dep_OxRdtase"/>
</dbReference>
<accession>A0A1G6VUP5</accession>
<reference evidence="3 4" key="1">
    <citation type="submission" date="2016-10" db="EMBL/GenBank/DDBJ databases">
        <authorList>
            <person name="de Groot N.N."/>
        </authorList>
    </citation>
    <scope>NUCLEOTIDE SEQUENCE [LARGE SCALE GENOMIC DNA]</scope>
    <source>
        <strain evidence="3 4">CGMCC 1.9109</strain>
    </source>
</reference>
<dbReference type="Pfam" id="PF01266">
    <property type="entry name" value="DAO"/>
    <property type="match status" value="1"/>
</dbReference>
<protein>
    <submittedName>
        <fullName evidence="3">Glycine/D-amino acid oxidase</fullName>
    </submittedName>
</protein>
<evidence type="ECO:0000313" key="4">
    <source>
        <dbReference type="Proteomes" id="UP000183685"/>
    </source>
</evidence>
<keyword evidence="1" id="KW-0560">Oxidoreductase</keyword>